<dbReference type="AlphaFoldDB" id="R9BU53"/>
<proteinExistence type="predicted"/>
<organism evidence="1 2">
    <name type="scientific">Clostridium sartagoforme AAU1</name>
    <dbReference type="NCBI Taxonomy" id="1202534"/>
    <lineage>
        <taxon>Bacteria</taxon>
        <taxon>Bacillati</taxon>
        <taxon>Bacillota</taxon>
        <taxon>Clostridia</taxon>
        <taxon>Eubacteriales</taxon>
        <taxon>Clostridiaceae</taxon>
        <taxon>Clostridium</taxon>
    </lineage>
</organism>
<keyword evidence="2" id="KW-1185">Reference proteome</keyword>
<dbReference type="Proteomes" id="UP000013988">
    <property type="component" value="Unassembled WGS sequence"/>
</dbReference>
<gene>
    <name evidence="1" type="ORF">A500_16235</name>
</gene>
<sequence>MHKDIGLYRSSFEHDACGIGAVVNIDGKKLIRL</sequence>
<dbReference type="EMBL" id="ASRV01000193">
    <property type="protein sequence ID" value="EOR20603.1"/>
    <property type="molecule type" value="Genomic_DNA"/>
</dbReference>
<reference evidence="1 2" key="1">
    <citation type="submission" date="2013-03" db="EMBL/GenBank/DDBJ databases">
        <title>Whole genome shotgun sequencing of Clostridium sartagoforme AAU1.</title>
        <authorList>
            <person name="Joshi C.G."/>
            <person name="Duggirala S.M."/>
            <person name="Nathani N.M."/>
            <person name="Bhatt V.D."/>
            <person name="Patel A.K."/>
            <person name="Pandya P.R."/>
            <person name="KaPatel J.A."/>
        </authorList>
    </citation>
    <scope>NUCLEOTIDE SEQUENCE [LARGE SCALE GENOMIC DNA]</scope>
    <source>
        <strain evidence="1 2">AAU1</strain>
    </source>
</reference>
<evidence type="ECO:0000313" key="1">
    <source>
        <dbReference type="EMBL" id="EOR20603.1"/>
    </source>
</evidence>
<comment type="caution">
    <text evidence="1">The sequence shown here is derived from an EMBL/GenBank/DDBJ whole genome shotgun (WGS) entry which is preliminary data.</text>
</comment>
<protein>
    <submittedName>
        <fullName evidence="1">Glutamate synthase domain 2</fullName>
    </submittedName>
</protein>
<evidence type="ECO:0000313" key="2">
    <source>
        <dbReference type="Proteomes" id="UP000013988"/>
    </source>
</evidence>
<accession>R9BU53</accession>
<name>R9BU53_9CLOT</name>